<organism evidence="1 2">
    <name type="scientific">Xanthomonas hortorum pv. hederae</name>
    <dbReference type="NCBI Taxonomy" id="453603"/>
    <lineage>
        <taxon>Bacteria</taxon>
        <taxon>Pseudomonadati</taxon>
        <taxon>Pseudomonadota</taxon>
        <taxon>Gammaproteobacteria</taxon>
        <taxon>Lysobacterales</taxon>
        <taxon>Lysobacteraceae</taxon>
        <taxon>Xanthomonas</taxon>
    </lineage>
</organism>
<proteinExistence type="predicted"/>
<sequence>MSETTDTVPWELRAINAEAVGQLLGLAPRTVLETVACKPDFPVRLTMRPATWVAGEVVEWQDKNRAGLPKSRRK</sequence>
<dbReference type="Proteomes" id="UP001140230">
    <property type="component" value="Unassembled WGS sequence"/>
</dbReference>
<evidence type="ECO:0008006" key="3">
    <source>
        <dbReference type="Google" id="ProtNLM"/>
    </source>
</evidence>
<dbReference type="RefSeq" id="WP_104552475.1">
    <property type="nucleotide sequence ID" value="NZ_CP168173.1"/>
</dbReference>
<comment type="caution">
    <text evidence="1">The sequence shown here is derived from an EMBL/GenBank/DDBJ whole genome shotgun (WGS) entry which is preliminary data.</text>
</comment>
<dbReference type="AlphaFoldDB" id="A0A9X4BRS0"/>
<evidence type="ECO:0000313" key="1">
    <source>
        <dbReference type="EMBL" id="MDC8638339.1"/>
    </source>
</evidence>
<gene>
    <name evidence="1" type="ORF">NY667_10990</name>
</gene>
<name>A0A9X4BRS0_9XANT</name>
<reference evidence="1" key="2">
    <citation type="submission" date="2022-08" db="EMBL/GenBank/DDBJ databases">
        <authorList>
            <person name="Iruegas-Bocardo F."/>
            <person name="Weisberg A.J."/>
            <person name="Riutta E.R."/>
            <person name="Kilday K."/>
            <person name="Bonkowski J.C."/>
            <person name="Creswell T."/>
            <person name="Daughtrey M.L."/>
            <person name="Rane K."/>
            <person name="Grunwald N.J."/>
            <person name="Chang J.H."/>
            <person name="Putnam M.L."/>
        </authorList>
    </citation>
    <scope>NUCLEOTIDE SEQUENCE</scope>
    <source>
        <strain evidence="1">22-338</strain>
    </source>
</reference>
<accession>A0A9X4BRS0</accession>
<reference evidence="1" key="1">
    <citation type="journal article" date="2022" name="Phytopathology">
        <title>Whole genome sequencing-based tracing of a 2022 introduction and outbreak of Xanthomonas hortorum pv. pelargonii.</title>
        <authorList>
            <person name="Iruegas Bocardo F."/>
            <person name="Weisberg A.J."/>
            <person name="Riutta E.R."/>
            <person name="Kilday K.B."/>
            <person name="Bonkowski J.C."/>
            <person name="Creswell T.C."/>
            <person name="Daughtrey M."/>
            <person name="Rane K.K."/>
            <person name="Grunwald N.J."/>
            <person name="Chang J.H."/>
            <person name="Putnam M."/>
        </authorList>
    </citation>
    <scope>NUCLEOTIDE SEQUENCE</scope>
    <source>
        <strain evidence="1">22-338</strain>
    </source>
</reference>
<protein>
    <recommendedName>
        <fullName evidence="3">AlpA family phage regulatory protein</fullName>
    </recommendedName>
</protein>
<evidence type="ECO:0000313" key="2">
    <source>
        <dbReference type="Proteomes" id="UP001140230"/>
    </source>
</evidence>
<dbReference type="EMBL" id="JANWTP010000031">
    <property type="protein sequence ID" value="MDC8638339.1"/>
    <property type="molecule type" value="Genomic_DNA"/>
</dbReference>